<dbReference type="RefSeq" id="WP_284348744.1">
    <property type="nucleotide sequence ID" value="NZ_BRXS01000001.1"/>
</dbReference>
<sequence>MPAIATRPRRPASDDADEAPPLLRLLDAAEEAGELDVRQVAAALGLDTPSLRAALAAPGALDRAQRDALGGALGLDRTRLRALLGPEAAPMLASSEEGAAAAPAAVVEEHAPAPRSTAELLERTVLAIDDAAPWGRAARLAVLDAAERGAQAAGRAVPRELHALRARVRGAPLATAPVVEDATLDAPRRPRGPMPPEDVQVLDDVVRTVRALQTAGSGYDDLFAPVHDDAILALLRRFTLAVHEAPLGATCAVVVTPALYGRAVLVRSSQASAEQRRVARRVALAHAAAGHVREERPLPAPAPPHEARVAALVALADLVPFWQLGHARRRARLGWGALTDDVARQAAALAGDWTWAWAREVARLRVALYRRDGL</sequence>
<name>A0AA37V5L8_9BACT</name>
<evidence type="ECO:0000313" key="3">
    <source>
        <dbReference type="Proteomes" id="UP001161325"/>
    </source>
</evidence>
<dbReference type="AlphaFoldDB" id="A0AA37V5L8"/>
<dbReference type="EMBL" id="BRXS01000001">
    <property type="protein sequence ID" value="GLC24296.1"/>
    <property type="molecule type" value="Genomic_DNA"/>
</dbReference>
<keyword evidence="3" id="KW-1185">Reference proteome</keyword>
<dbReference type="Proteomes" id="UP001161325">
    <property type="component" value="Unassembled WGS sequence"/>
</dbReference>
<proteinExistence type="predicted"/>
<evidence type="ECO:0000256" key="1">
    <source>
        <dbReference type="SAM" id="MobiDB-lite"/>
    </source>
</evidence>
<organism evidence="2 3">
    <name type="scientific">Roseisolibacter agri</name>
    <dbReference type="NCBI Taxonomy" id="2014610"/>
    <lineage>
        <taxon>Bacteria</taxon>
        <taxon>Pseudomonadati</taxon>
        <taxon>Gemmatimonadota</taxon>
        <taxon>Gemmatimonadia</taxon>
        <taxon>Gemmatimonadales</taxon>
        <taxon>Gemmatimonadaceae</taxon>
        <taxon>Roseisolibacter</taxon>
    </lineage>
</organism>
<accession>A0AA37V5L8</accession>
<evidence type="ECO:0000313" key="2">
    <source>
        <dbReference type="EMBL" id="GLC24296.1"/>
    </source>
</evidence>
<protein>
    <submittedName>
        <fullName evidence="2">Uncharacterized protein</fullName>
    </submittedName>
</protein>
<gene>
    <name evidence="2" type="ORF">rosag_08090</name>
</gene>
<comment type="caution">
    <text evidence="2">The sequence shown here is derived from an EMBL/GenBank/DDBJ whole genome shotgun (WGS) entry which is preliminary data.</text>
</comment>
<reference evidence="2" key="1">
    <citation type="submission" date="2022-08" db="EMBL/GenBank/DDBJ databases">
        <title>Draft genome sequencing of Roseisolibacter agri AW1220.</title>
        <authorList>
            <person name="Tobiishi Y."/>
            <person name="Tonouchi A."/>
        </authorList>
    </citation>
    <scope>NUCLEOTIDE SEQUENCE</scope>
    <source>
        <strain evidence="2">AW1220</strain>
    </source>
</reference>
<feature type="region of interest" description="Disordered" evidence="1">
    <location>
        <begin position="1"/>
        <end position="20"/>
    </location>
</feature>